<dbReference type="Proteomes" id="UP000004459">
    <property type="component" value="Unassembled WGS sequence"/>
</dbReference>
<accession>G9YL72</accession>
<proteinExistence type="predicted"/>
<name>G9YL72_FLAPL</name>
<evidence type="ECO:0000313" key="2">
    <source>
        <dbReference type="Proteomes" id="UP000004459"/>
    </source>
</evidence>
<evidence type="ECO:0000313" key="1">
    <source>
        <dbReference type="EMBL" id="EHM54970.1"/>
    </source>
</evidence>
<organism evidence="1 2">
    <name type="scientific">Flavonifractor plautii ATCC 29863</name>
    <dbReference type="NCBI Taxonomy" id="411475"/>
    <lineage>
        <taxon>Bacteria</taxon>
        <taxon>Bacillati</taxon>
        <taxon>Bacillota</taxon>
        <taxon>Clostridia</taxon>
        <taxon>Eubacteriales</taxon>
        <taxon>Oscillospiraceae</taxon>
        <taxon>Flavonifractor</taxon>
    </lineage>
</organism>
<dbReference type="EMBL" id="AGCK01000021">
    <property type="protein sequence ID" value="EHM54970.1"/>
    <property type="molecule type" value="Genomic_DNA"/>
</dbReference>
<protein>
    <submittedName>
        <fullName evidence="1">Uncharacterized protein</fullName>
    </submittedName>
</protein>
<sequence>MLSPLSELPRALPRPCPLSTPMVILGRRKEVFHMRKTVSGLCPETNSQQMITVTVERIQLGGGLPPSDKVIAYACSHAQEYGCSRNGADGRACPLLHGAGH</sequence>
<comment type="caution">
    <text evidence="1">The sequence shown here is derived from an EMBL/GenBank/DDBJ whole genome shotgun (WGS) entry which is preliminary data.</text>
</comment>
<dbReference type="AlphaFoldDB" id="G9YL72"/>
<reference evidence="1 2" key="1">
    <citation type="submission" date="2011-08" db="EMBL/GenBank/DDBJ databases">
        <authorList>
            <person name="Weinstock G."/>
            <person name="Sodergren E."/>
            <person name="Clifton S."/>
            <person name="Fulton L."/>
            <person name="Fulton B."/>
            <person name="Courtney L."/>
            <person name="Fronick C."/>
            <person name="Harrison M."/>
            <person name="Strong C."/>
            <person name="Farmer C."/>
            <person name="Delahaunty K."/>
            <person name="Markovic C."/>
            <person name="Hall O."/>
            <person name="Minx P."/>
            <person name="Tomlinson C."/>
            <person name="Mitreva M."/>
            <person name="Hou S."/>
            <person name="Chen J."/>
            <person name="Wollam A."/>
            <person name="Pepin K.H."/>
            <person name="Johnson M."/>
            <person name="Bhonagiri V."/>
            <person name="Zhang X."/>
            <person name="Suruliraj S."/>
            <person name="Warren W."/>
            <person name="Chinwalla A."/>
            <person name="Mardis E.R."/>
            <person name="Wilson R.K."/>
        </authorList>
    </citation>
    <scope>NUCLEOTIDE SEQUENCE [LARGE SCALE GENOMIC DNA]</scope>
    <source>
        <strain evidence="1 2">ATCC 29863</strain>
    </source>
</reference>
<dbReference type="HOGENOM" id="CLU_2287384_0_0_9"/>
<gene>
    <name evidence="1" type="ORF">HMPREF0372_00234</name>
</gene>